<keyword evidence="1" id="KW-0472">Membrane</keyword>
<keyword evidence="1" id="KW-0812">Transmembrane</keyword>
<evidence type="ECO:0000256" key="1">
    <source>
        <dbReference type="SAM" id="Phobius"/>
    </source>
</evidence>
<organism evidence="2 3">
    <name type="scientific">Actinomadura meridiana</name>
    <dbReference type="NCBI Taxonomy" id="559626"/>
    <lineage>
        <taxon>Bacteria</taxon>
        <taxon>Bacillati</taxon>
        <taxon>Actinomycetota</taxon>
        <taxon>Actinomycetes</taxon>
        <taxon>Streptosporangiales</taxon>
        <taxon>Thermomonosporaceae</taxon>
        <taxon>Actinomadura</taxon>
    </lineage>
</organism>
<evidence type="ECO:0000313" key="2">
    <source>
        <dbReference type="EMBL" id="GAA4231596.1"/>
    </source>
</evidence>
<evidence type="ECO:0000313" key="3">
    <source>
        <dbReference type="Proteomes" id="UP001501710"/>
    </source>
</evidence>
<accession>A0ABP8C1K1</accession>
<feature type="transmembrane region" description="Helical" evidence="1">
    <location>
        <begin position="25"/>
        <end position="48"/>
    </location>
</feature>
<proteinExistence type="predicted"/>
<keyword evidence="3" id="KW-1185">Reference proteome</keyword>
<sequence>MALRKASGRFEKDGPAESEGRLPVAMVWTALAIETGTALVVAGALVGWARRRFAHEGGPAD</sequence>
<gene>
    <name evidence="2" type="ORF">GCM10022254_29200</name>
</gene>
<comment type="caution">
    <text evidence="2">The sequence shown here is derived from an EMBL/GenBank/DDBJ whole genome shotgun (WGS) entry which is preliminary data.</text>
</comment>
<keyword evidence="1" id="KW-1133">Transmembrane helix</keyword>
<dbReference type="Proteomes" id="UP001501710">
    <property type="component" value="Unassembled WGS sequence"/>
</dbReference>
<protein>
    <submittedName>
        <fullName evidence="2">Uncharacterized protein</fullName>
    </submittedName>
</protein>
<dbReference type="EMBL" id="BAABAS010000006">
    <property type="protein sequence ID" value="GAA4231596.1"/>
    <property type="molecule type" value="Genomic_DNA"/>
</dbReference>
<reference evidence="3" key="1">
    <citation type="journal article" date="2019" name="Int. J. Syst. Evol. Microbiol.">
        <title>The Global Catalogue of Microorganisms (GCM) 10K type strain sequencing project: providing services to taxonomists for standard genome sequencing and annotation.</title>
        <authorList>
            <consortium name="The Broad Institute Genomics Platform"/>
            <consortium name="The Broad Institute Genome Sequencing Center for Infectious Disease"/>
            <person name="Wu L."/>
            <person name="Ma J."/>
        </authorList>
    </citation>
    <scope>NUCLEOTIDE SEQUENCE [LARGE SCALE GENOMIC DNA]</scope>
    <source>
        <strain evidence="3">JCM 17440</strain>
    </source>
</reference>
<name>A0ABP8C1K1_9ACTN</name>